<keyword evidence="1" id="KW-0808">Transferase</keyword>
<sequence>MKYTTHSFEETIAIGEKIASLLKGGDIVLLKGNLGAGKTTLVKGIAAGLGIKKDDIT</sequence>
<protein>
    <submittedName>
        <fullName evidence="1">tRNA (Adenosine(37)-N6)-threonylcarbamoyltransferase complex ATPase subunit type 1 TsaE</fullName>
    </submittedName>
</protein>
<dbReference type="EMBL" id="PFBZ01000149">
    <property type="protein sequence ID" value="PIT86393.1"/>
    <property type="molecule type" value="Genomic_DNA"/>
</dbReference>
<dbReference type="InterPro" id="IPR027417">
    <property type="entry name" value="P-loop_NTPase"/>
</dbReference>
<dbReference type="Gene3D" id="3.40.50.300">
    <property type="entry name" value="P-loop containing nucleotide triphosphate hydrolases"/>
    <property type="match status" value="1"/>
</dbReference>
<dbReference type="InterPro" id="IPR003442">
    <property type="entry name" value="T6A_TsaE"/>
</dbReference>
<dbReference type="GO" id="GO:0016740">
    <property type="term" value="F:transferase activity"/>
    <property type="evidence" value="ECO:0007669"/>
    <property type="project" value="UniProtKB-KW"/>
</dbReference>
<name>A0A2M6W0Q5_9BACT</name>
<accession>A0A2M6W0Q5</accession>
<dbReference type="GO" id="GO:0002949">
    <property type="term" value="P:tRNA threonylcarbamoyladenosine modification"/>
    <property type="evidence" value="ECO:0007669"/>
    <property type="project" value="InterPro"/>
</dbReference>
<comment type="caution">
    <text evidence="1">The sequence shown here is derived from an EMBL/GenBank/DDBJ whole genome shotgun (WGS) entry which is preliminary data.</text>
</comment>
<evidence type="ECO:0000313" key="2">
    <source>
        <dbReference type="Proteomes" id="UP000229362"/>
    </source>
</evidence>
<reference evidence="2" key="1">
    <citation type="submission" date="2017-09" db="EMBL/GenBank/DDBJ databases">
        <title>Depth-based differentiation of microbial function through sediment-hosted aquifers and enrichment of novel symbionts in the deep terrestrial subsurface.</title>
        <authorList>
            <person name="Probst A.J."/>
            <person name="Ladd B."/>
            <person name="Jarett J.K."/>
            <person name="Geller-Mcgrath D.E."/>
            <person name="Sieber C.M.K."/>
            <person name="Emerson J.B."/>
            <person name="Anantharaman K."/>
            <person name="Thomas B.C."/>
            <person name="Malmstrom R."/>
            <person name="Stieglmeier M."/>
            <person name="Klingl A."/>
            <person name="Woyke T."/>
            <person name="Ryan C.M."/>
            <person name="Banfield J.F."/>
        </authorList>
    </citation>
    <scope>NUCLEOTIDE SEQUENCE [LARGE SCALE GENOMIC DNA]</scope>
</reference>
<dbReference type="AlphaFoldDB" id="A0A2M6W0Q5"/>
<feature type="non-terminal residue" evidence="1">
    <location>
        <position position="57"/>
    </location>
</feature>
<dbReference type="Pfam" id="PF02367">
    <property type="entry name" value="TsaE"/>
    <property type="match status" value="1"/>
</dbReference>
<evidence type="ECO:0000313" key="1">
    <source>
        <dbReference type="EMBL" id="PIT86393.1"/>
    </source>
</evidence>
<gene>
    <name evidence="1" type="ORF">COU33_03425</name>
</gene>
<organism evidence="1 2">
    <name type="scientific">Candidatus Magasanikbacteria bacterium CG10_big_fil_rev_8_21_14_0_10_43_6</name>
    <dbReference type="NCBI Taxonomy" id="1974650"/>
    <lineage>
        <taxon>Bacteria</taxon>
        <taxon>Candidatus Magasanikiibacteriota</taxon>
    </lineage>
</organism>
<proteinExistence type="predicted"/>
<dbReference type="Proteomes" id="UP000229362">
    <property type="component" value="Unassembled WGS sequence"/>
</dbReference>
<dbReference type="SUPFAM" id="SSF52540">
    <property type="entry name" value="P-loop containing nucleoside triphosphate hydrolases"/>
    <property type="match status" value="1"/>
</dbReference>